<feature type="domain" description="VWFA" evidence="1">
    <location>
        <begin position="136"/>
        <end position="303"/>
    </location>
</feature>
<evidence type="ECO:0000313" key="4">
    <source>
        <dbReference type="EMBL" id="CAF3768716.1"/>
    </source>
</evidence>
<accession>A0A815KFX3</accession>
<dbReference type="InterPro" id="IPR036465">
    <property type="entry name" value="vWFA_dom_sf"/>
</dbReference>
<dbReference type="PANTHER" id="PTHR24020:SF20">
    <property type="entry name" value="PH DOMAIN-CONTAINING PROTEIN"/>
    <property type="match status" value="1"/>
</dbReference>
<evidence type="ECO:0000259" key="1">
    <source>
        <dbReference type="PROSITE" id="PS50234"/>
    </source>
</evidence>
<dbReference type="SMART" id="SM00327">
    <property type="entry name" value="VWA"/>
    <property type="match status" value="1"/>
</dbReference>
<dbReference type="PROSITE" id="PS50234">
    <property type="entry name" value="VWFA"/>
    <property type="match status" value="1"/>
</dbReference>
<dbReference type="Proteomes" id="UP000682733">
    <property type="component" value="Unassembled WGS sequence"/>
</dbReference>
<sequence>RALGQCDFDYECPPQGSDVENNPLETFPNPRNTNGFIHCSHGIAYCKDCAATYPGTPALVWDDTKKQCERSVACDLLATSKWSACSKLCDGGTRQRTTTCSHLGSPITCNKCTNGKDVEIEACNTWSCPKCRRQVDIGLLLDSSGSIKEWDVVANAAAEFTEVMQNQDVSIQIGVVIFASDSAVVKSLNEPVTVDEIRTLKRTDGGTATSIGLNTMGQQIFNTANGDRPSAQNVVVVFTDGASDSATQTISAAQKLKNSGIEIYSVGVENANLRELEQMSSDAGHVFYTNNIRDLTEALYGALKAICPD</sequence>
<evidence type="ECO:0000313" key="5">
    <source>
        <dbReference type="EMBL" id="CAF4286817.1"/>
    </source>
</evidence>
<dbReference type="InterPro" id="IPR036383">
    <property type="entry name" value="TSP1_rpt_sf"/>
</dbReference>
<gene>
    <name evidence="3" type="ORF">GPM918_LOCUS32859</name>
    <name evidence="2" type="ORF">OVA965_LOCUS14471</name>
    <name evidence="5" type="ORF">SRO942_LOCUS33532</name>
    <name evidence="4" type="ORF">TMI583_LOCUS14475</name>
</gene>
<dbReference type="EMBL" id="CAJOBA010006286">
    <property type="protein sequence ID" value="CAF3768716.1"/>
    <property type="molecule type" value="Genomic_DNA"/>
</dbReference>
<dbReference type="PROSITE" id="PS50092">
    <property type="entry name" value="TSP1"/>
    <property type="match status" value="1"/>
</dbReference>
<dbReference type="Gene3D" id="3.40.50.410">
    <property type="entry name" value="von Willebrand factor, type A domain"/>
    <property type="match status" value="1"/>
</dbReference>
<dbReference type="InterPro" id="IPR050525">
    <property type="entry name" value="ECM_Assembly_Org"/>
</dbReference>
<dbReference type="Proteomes" id="UP000663829">
    <property type="component" value="Unassembled WGS sequence"/>
</dbReference>
<comment type="caution">
    <text evidence="3">The sequence shown here is derived from an EMBL/GenBank/DDBJ whole genome shotgun (WGS) entry which is preliminary data.</text>
</comment>
<dbReference type="Pfam" id="PF00092">
    <property type="entry name" value="VWA"/>
    <property type="match status" value="1"/>
</dbReference>
<evidence type="ECO:0000313" key="3">
    <source>
        <dbReference type="EMBL" id="CAF1392365.1"/>
    </source>
</evidence>
<dbReference type="SMART" id="SM00209">
    <property type="entry name" value="TSP1"/>
    <property type="match status" value="1"/>
</dbReference>
<dbReference type="CDD" id="cd01450">
    <property type="entry name" value="vWFA_subfamily_ECM"/>
    <property type="match status" value="1"/>
</dbReference>
<dbReference type="Pfam" id="PF00090">
    <property type="entry name" value="TSP_1"/>
    <property type="match status" value="1"/>
</dbReference>
<dbReference type="EMBL" id="CAJOBC010082468">
    <property type="protein sequence ID" value="CAF4286817.1"/>
    <property type="molecule type" value="Genomic_DNA"/>
</dbReference>
<evidence type="ECO:0000313" key="2">
    <source>
        <dbReference type="EMBL" id="CAF0999207.1"/>
    </source>
</evidence>
<dbReference type="PANTHER" id="PTHR24020">
    <property type="entry name" value="COLLAGEN ALPHA"/>
    <property type="match status" value="1"/>
</dbReference>
<dbReference type="AlphaFoldDB" id="A0A815KFX3"/>
<dbReference type="InterPro" id="IPR000884">
    <property type="entry name" value="TSP1_rpt"/>
</dbReference>
<dbReference type="OrthoDB" id="199024at2759"/>
<keyword evidence="6" id="KW-1185">Reference proteome</keyword>
<dbReference type="InterPro" id="IPR002035">
    <property type="entry name" value="VWF_A"/>
</dbReference>
<proteinExistence type="predicted"/>
<dbReference type="EMBL" id="CAJNOQ010017060">
    <property type="protein sequence ID" value="CAF1392365.1"/>
    <property type="molecule type" value="Genomic_DNA"/>
</dbReference>
<dbReference type="SUPFAM" id="SSF53300">
    <property type="entry name" value="vWA-like"/>
    <property type="match status" value="1"/>
</dbReference>
<dbReference type="Proteomes" id="UP000677228">
    <property type="component" value="Unassembled WGS sequence"/>
</dbReference>
<reference evidence="3" key="1">
    <citation type="submission" date="2021-02" db="EMBL/GenBank/DDBJ databases">
        <authorList>
            <person name="Nowell W R."/>
        </authorList>
    </citation>
    <scope>NUCLEOTIDE SEQUENCE</scope>
</reference>
<protein>
    <recommendedName>
        <fullName evidence="1">VWFA domain-containing protein</fullName>
    </recommendedName>
</protein>
<evidence type="ECO:0000313" key="6">
    <source>
        <dbReference type="Proteomes" id="UP000663829"/>
    </source>
</evidence>
<feature type="non-terminal residue" evidence="3">
    <location>
        <position position="1"/>
    </location>
</feature>
<organism evidence="3 6">
    <name type="scientific">Didymodactylos carnosus</name>
    <dbReference type="NCBI Taxonomy" id="1234261"/>
    <lineage>
        <taxon>Eukaryota</taxon>
        <taxon>Metazoa</taxon>
        <taxon>Spiralia</taxon>
        <taxon>Gnathifera</taxon>
        <taxon>Rotifera</taxon>
        <taxon>Eurotatoria</taxon>
        <taxon>Bdelloidea</taxon>
        <taxon>Philodinida</taxon>
        <taxon>Philodinidae</taxon>
        <taxon>Didymodactylos</taxon>
    </lineage>
</organism>
<dbReference type="EMBL" id="CAJNOK010006278">
    <property type="protein sequence ID" value="CAF0999207.1"/>
    <property type="molecule type" value="Genomic_DNA"/>
</dbReference>
<dbReference type="Gene3D" id="2.20.100.10">
    <property type="entry name" value="Thrombospondin type-1 (TSP1) repeat"/>
    <property type="match status" value="1"/>
</dbReference>
<dbReference type="Proteomes" id="UP000681722">
    <property type="component" value="Unassembled WGS sequence"/>
</dbReference>
<name>A0A815KFX3_9BILA</name>